<evidence type="ECO:0000313" key="1">
    <source>
        <dbReference type="EMBL" id="KAH3836306.1"/>
    </source>
</evidence>
<accession>A0A9D4KBK8</accession>
<reference evidence="1" key="2">
    <citation type="submission" date="2020-11" db="EMBL/GenBank/DDBJ databases">
        <authorList>
            <person name="McCartney M.A."/>
            <person name="Auch B."/>
            <person name="Kono T."/>
            <person name="Mallez S."/>
            <person name="Becker A."/>
            <person name="Gohl D.M."/>
            <person name="Silverstein K.A.T."/>
            <person name="Koren S."/>
            <person name="Bechman K.B."/>
            <person name="Herman A."/>
            <person name="Abrahante J.E."/>
            <person name="Garbe J."/>
        </authorList>
    </citation>
    <scope>NUCLEOTIDE SEQUENCE</scope>
    <source>
        <strain evidence="1">Duluth1</strain>
        <tissue evidence="1">Whole animal</tissue>
    </source>
</reference>
<gene>
    <name evidence="1" type="ORF">DPMN_109676</name>
</gene>
<protein>
    <submittedName>
        <fullName evidence="1">Uncharacterized protein</fullName>
    </submittedName>
</protein>
<evidence type="ECO:0000313" key="2">
    <source>
        <dbReference type="Proteomes" id="UP000828390"/>
    </source>
</evidence>
<sequence length="82" mass="9217">MDAVVGHVFGDHSFCDDTWCRFIHNSSAKYSSWPYGRPLTNPSLKAALLDVLVLIKNSPQIKHVGQYSSQRESQQVHSQQSS</sequence>
<name>A0A9D4KBK8_DREPO</name>
<reference evidence="1" key="1">
    <citation type="journal article" date="2019" name="bioRxiv">
        <title>The Genome of the Zebra Mussel, Dreissena polymorpha: A Resource for Invasive Species Research.</title>
        <authorList>
            <person name="McCartney M.A."/>
            <person name="Auch B."/>
            <person name="Kono T."/>
            <person name="Mallez S."/>
            <person name="Zhang Y."/>
            <person name="Obille A."/>
            <person name="Becker A."/>
            <person name="Abrahante J.E."/>
            <person name="Garbe J."/>
            <person name="Badalamenti J.P."/>
            <person name="Herman A."/>
            <person name="Mangelson H."/>
            <person name="Liachko I."/>
            <person name="Sullivan S."/>
            <person name="Sone E.D."/>
            <person name="Koren S."/>
            <person name="Silverstein K.A.T."/>
            <person name="Beckman K.B."/>
            <person name="Gohl D.M."/>
        </authorList>
    </citation>
    <scope>NUCLEOTIDE SEQUENCE</scope>
    <source>
        <strain evidence="1">Duluth1</strain>
        <tissue evidence="1">Whole animal</tissue>
    </source>
</reference>
<comment type="caution">
    <text evidence="1">The sequence shown here is derived from an EMBL/GenBank/DDBJ whole genome shotgun (WGS) entry which is preliminary data.</text>
</comment>
<proteinExistence type="predicted"/>
<organism evidence="1 2">
    <name type="scientific">Dreissena polymorpha</name>
    <name type="common">Zebra mussel</name>
    <name type="synonym">Mytilus polymorpha</name>
    <dbReference type="NCBI Taxonomy" id="45954"/>
    <lineage>
        <taxon>Eukaryota</taxon>
        <taxon>Metazoa</taxon>
        <taxon>Spiralia</taxon>
        <taxon>Lophotrochozoa</taxon>
        <taxon>Mollusca</taxon>
        <taxon>Bivalvia</taxon>
        <taxon>Autobranchia</taxon>
        <taxon>Heteroconchia</taxon>
        <taxon>Euheterodonta</taxon>
        <taxon>Imparidentia</taxon>
        <taxon>Neoheterodontei</taxon>
        <taxon>Myida</taxon>
        <taxon>Dreissenoidea</taxon>
        <taxon>Dreissenidae</taxon>
        <taxon>Dreissena</taxon>
    </lineage>
</organism>
<keyword evidence="2" id="KW-1185">Reference proteome</keyword>
<dbReference type="EMBL" id="JAIWYP010000004">
    <property type="protein sequence ID" value="KAH3836306.1"/>
    <property type="molecule type" value="Genomic_DNA"/>
</dbReference>
<dbReference type="AlphaFoldDB" id="A0A9D4KBK8"/>
<dbReference type="Proteomes" id="UP000828390">
    <property type="component" value="Unassembled WGS sequence"/>
</dbReference>